<keyword evidence="3" id="KW-0812">Transmembrane</keyword>
<dbReference type="Gene3D" id="2.60.40.4070">
    <property type="match status" value="3"/>
</dbReference>
<feature type="transmembrane region" description="Helical" evidence="3">
    <location>
        <begin position="59"/>
        <end position="78"/>
    </location>
</feature>
<dbReference type="InterPro" id="IPR050330">
    <property type="entry name" value="Bact_OuterMem_StrucFunc"/>
</dbReference>
<evidence type="ECO:0000256" key="2">
    <source>
        <dbReference type="SAM" id="MobiDB-lite"/>
    </source>
</evidence>
<dbReference type="PANTHER" id="PTHR30329:SF21">
    <property type="entry name" value="LIPOPROTEIN YIAD-RELATED"/>
    <property type="match status" value="1"/>
</dbReference>
<evidence type="ECO:0000256" key="3">
    <source>
        <dbReference type="SAM" id="Phobius"/>
    </source>
</evidence>
<name>A0A1Y1RUM9_9SPIO</name>
<dbReference type="GO" id="GO:0016020">
    <property type="term" value="C:membrane"/>
    <property type="evidence" value="ECO:0007669"/>
    <property type="project" value="UniProtKB-UniRule"/>
</dbReference>
<gene>
    <name evidence="5" type="ORF">B4O97_15675</name>
</gene>
<dbReference type="InterPro" id="IPR025965">
    <property type="entry name" value="FlgD/Vpr_Ig-like"/>
</dbReference>
<dbReference type="Pfam" id="PF13860">
    <property type="entry name" value="FlgD_ig"/>
    <property type="match status" value="1"/>
</dbReference>
<comment type="caution">
    <text evidence="5">The sequence shown here is derived from an EMBL/GenBank/DDBJ whole genome shotgun (WGS) entry which is preliminary data.</text>
</comment>
<feature type="region of interest" description="Disordered" evidence="2">
    <location>
        <begin position="1"/>
        <end position="53"/>
    </location>
</feature>
<dbReference type="PANTHER" id="PTHR30329">
    <property type="entry name" value="STATOR ELEMENT OF FLAGELLAR MOTOR COMPLEX"/>
    <property type="match status" value="1"/>
</dbReference>
<feature type="domain" description="OmpA-like" evidence="4">
    <location>
        <begin position="736"/>
        <end position="868"/>
    </location>
</feature>
<accession>A0A1Y1RUM9</accession>
<dbReference type="Gene3D" id="3.30.1330.60">
    <property type="entry name" value="OmpA-like domain"/>
    <property type="match status" value="1"/>
</dbReference>
<sequence length="868" mass="95504">MDIPVPGGWKNPHDRAANRQFRPLRNSVGPAGQRNRAPGNQRSQTTPQNRRRQKMKHSIFIAACIAAVSLMAGCASFTGTIPIESDAPEAFYISPKNADGIKDSLAIALDFPEIKGLTISFYEYSIQRDDGSSFYSYSERAERPPWYKRIIGAKAAVKLPREIVWDGRGDTGVFAPDGKYYMLVRAEDAKGNRGEAGPFTVIVDDTPPAVHVMLPYTVFSPNGDNNRDTLDIYFRDASLEETWEARIRKSDNTPVLDYSWQKFPMDTRWDGRTETGELMADGEYIFSLSSTDLAGNSFSWDSGPLLKESALPPISARLSDTILSPNGDGIKDSVILYLDAETPDRIVKAGISVIGKNGASLASLPAPSSYPTSITINGIMDNGRPIPDGIYYIRFNVEYRNGAVPSTVTPPLLIDTAPPSAVVSVDYRLFSPDGDGRRDELSFYQSSEEASAWSGSITDQSGRTVFRRDFGPRAPGFVWNGRDSQGRAVPDGVYTYSLQGSDEAGNRALRRIDGIRVDTRPTPVALRSMDTSFSPNGDGITETARFTPVIEITEGISSWLFEITDSRETAVFALSGRSYNDLPRTLLWTGEGAPEGLYGGRLTAEYEKGNVAVSVSPEQVALDISGPGINVQVSSLPFGPDGDGVNDRLMIKIAVDDPSGIILREAEILDPAGNAFLRLPAAAFTSAGWSWDGKSASGELVQSASDYTLVVRSRDTVGNESRYNLAIPVDILVIRDGDRLKISISSIYFKPNTPDYINVEPETAKRNLATLDRLAEILKKYADYRIRLEGHGVRIYWDQPQRWLTEETEVLVPLSRARAEAIRSALSSRGVKPERMSIEGFGGYRPVVPHGDLDNRWKNRRVEFILVK</sequence>
<organism evidence="5 6">
    <name type="scientific">Marispirochaeta aestuarii</name>
    <dbReference type="NCBI Taxonomy" id="1963862"/>
    <lineage>
        <taxon>Bacteria</taxon>
        <taxon>Pseudomonadati</taxon>
        <taxon>Spirochaetota</taxon>
        <taxon>Spirochaetia</taxon>
        <taxon>Spirochaetales</taxon>
        <taxon>Spirochaetaceae</taxon>
        <taxon>Marispirochaeta</taxon>
    </lineage>
</organism>
<dbReference type="EMBL" id="MWQY01000020">
    <property type="protein sequence ID" value="ORC32733.1"/>
    <property type="molecule type" value="Genomic_DNA"/>
</dbReference>
<evidence type="ECO:0000259" key="4">
    <source>
        <dbReference type="PROSITE" id="PS51123"/>
    </source>
</evidence>
<dbReference type="STRING" id="1963862.B4O97_15675"/>
<dbReference type="InterPro" id="IPR006665">
    <property type="entry name" value="OmpA-like"/>
</dbReference>
<keyword evidence="6" id="KW-1185">Reference proteome</keyword>
<evidence type="ECO:0000256" key="1">
    <source>
        <dbReference type="PROSITE-ProRule" id="PRU00473"/>
    </source>
</evidence>
<feature type="compositionally biased region" description="Polar residues" evidence="2">
    <location>
        <begin position="38"/>
        <end position="48"/>
    </location>
</feature>
<evidence type="ECO:0000313" key="5">
    <source>
        <dbReference type="EMBL" id="ORC32733.1"/>
    </source>
</evidence>
<dbReference type="SUPFAM" id="SSF103088">
    <property type="entry name" value="OmpA-like"/>
    <property type="match status" value="1"/>
</dbReference>
<keyword evidence="3" id="KW-1133">Transmembrane helix</keyword>
<dbReference type="CDD" id="cd07185">
    <property type="entry name" value="OmpA_C-like"/>
    <property type="match status" value="1"/>
</dbReference>
<reference evidence="5 6" key="1">
    <citation type="submission" date="2017-03" db="EMBL/GenBank/DDBJ databases">
        <title>Draft Genome sequence of Marispirochaeta sp. strain JC444.</title>
        <authorList>
            <person name="Shivani Y."/>
            <person name="Subhash Y."/>
            <person name="Sasikala C."/>
            <person name="Ramana C."/>
        </authorList>
    </citation>
    <scope>NUCLEOTIDE SEQUENCE [LARGE SCALE GENOMIC DNA]</scope>
    <source>
        <strain evidence="5 6">JC444</strain>
    </source>
</reference>
<keyword evidence="1 3" id="KW-0472">Membrane</keyword>
<dbReference type="Proteomes" id="UP000192343">
    <property type="component" value="Unassembled WGS sequence"/>
</dbReference>
<dbReference type="PROSITE" id="PS51123">
    <property type="entry name" value="OMPA_2"/>
    <property type="match status" value="1"/>
</dbReference>
<dbReference type="Pfam" id="PF00691">
    <property type="entry name" value="OmpA"/>
    <property type="match status" value="1"/>
</dbReference>
<evidence type="ECO:0000313" key="6">
    <source>
        <dbReference type="Proteomes" id="UP000192343"/>
    </source>
</evidence>
<dbReference type="AlphaFoldDB" id="A0A1Y1RUM9"/>
<dbReference type="InterPro" id="IPR036737">
    <property type="entry name" value="OmpA-like_sf"/>
</dbReference>
<proteinExistence type="predicted"/>
<protein>
    <recommendedName>
        <fullName evidence="4">OmpA-like domain-containing protein</fullName>
    </recommendedName>
</protein>